<organism evidence="8 9">
    <name type="scientific">Evansella tamaricis</name>
    <dbReference type="NCBI Taxonomy" id="2069301"/>
    <lineage>
        <taxon>Bacteria</taxon>
        <taxon>Bacillati</taxon>
        <taxon>Bacillota</taxon>
        <taxon>Bacilli</taxon>
        <taxon>Bacillales</taxon>
        <taxon>Bacillaceae</taxon>
        <taxon>Evansella</taxon>
    </lineage>
</organism>
<dbReference type="NCBIfam" id="TIGR02937">
    <property type="entry name" value="sigma70-ECF"/>
    <property type="match status" value="1"/>
</dbReference>
<dbReference type="Proteomes" id="UP000784880">
    <property type="component" value="Unassembled WGS sequence"/>
</dbReference>
<keyword evidence="3 5" id="KW-0238">DNA-binding</keyword>
<keyword evidence="1 5" id="KW-0805">Transcription regulation</keyword>
<protein>
    <recommendedName>
        <fullName evidence="5">RNA polymerase sigma factor</fullName>
    </recommendedName>
</protein>
<evidence type="ECO:0000256" key="3">
    <source>
        <dbReference type="ARBA" id="ARBA00023125"/>
    </source>
</evidence>
<dbReference type="PANTHER" id="PTHR43133:SF60">
    <property type="entry name" value="RNA POLYMERASE SIGMA FACTOR SIGV"/>
    <property type="match status" value="1"/>
</dbReference>
<dbReference type="Pfam" id="PF04542">
    <property type="entry name" value="Sigma70_r2"/>
    <property type="match status" value="1"/>
</dbReference>
<dbReference type="InterPro" id="IPR007627">
    <property type="entry name" value="RNA_pol_sigma70_r2"/>
</dbReference>
<dbReference type="PANTHER" id="PTHR43133">
    <property type="entry name" value="RNA POLYMERASE ECF-TYPE SIGMA FACTO"/>
    <property type="match status" value="1"/>
</dbReference>
<dbReference type="InterPro" id="IPR039425">
    <property type="entry name" value="RNA_pol_sigma-70-like"/>
</dbReference>
<comment type="caution">
    <text evidence="8">The sequence shown here is derived from an EMBL/GenBank/DDBJ whole genome shotgun (WGS) entry which is preliminary data.</text>
</comment>
<dbReference type="PROSITE" id="PS01063">
    <property type="entry name" value="SIGMA70_ECF"/>
    <property type="match status" value="1"/>
</dbReference>
<proteinExistence type="inferred from homology"/>
<evidence type="ECO:0000259" key="6">
    <source>
        <dbReference type="Pfam" id="PF04542"/>
    </source>
</evidence>
<evidence type="ECO:0000259" key="7">
    <source>
        <dbReference type="Pfam" id="PF08281"/>
    </source>
</evidence>
<accession>A0ABS6JC13</accession>
<dbReference type="InterPro" id="IPR000838">
    <property type="entry name" value="RNA_pol_sigma70_ECF_CS"/>
</dbReference>
<name>A0ABS6JC13_9BACI</name>
<comment type="similarity">
    <text evidence="5">Belongs to the sigma-70 factor family. ECF subfamily.</text>
</comment>
<feature type="domain" description="RNA polymerase sigma-70 region 2" evidence="6">
    <location>
        <begin position="9"/>
        <end position="73"/>
    </location>
</feature>
<feature type="domain" description="RNA polymerase sigma factor 70 region 4 type 2" evidence="7">
    <location>
        <begin position="104"/>
        <end position="156"/>
    </location>
</feature>
<dbReference type="Pfam" id="PF08281">
    <property type="entry name" value="Sigma70_r4_2"/>
    <property type="match status" value="1"/>
</dbReference>
<evidence type="ECO:0000313" key="9">
    <source>
        <dbReference type="Proteomes" id="UP000784880"/>
    </source>
</evidence>
<gene>
    <name evidence="8" type="ORF">KS419_05680</name>
</gene>
<dbReference type="InterPro" id="IPR014284">
    <property type="entry name" value="RNA_pol_sigma-70_dom"/>
</dbReference>
<dbReference type="InterPro" id="IPR013249">
    <property type="entry name" value="RNA_pol_sigma70_r4_t2"/>
</dbReference>
<evidence type="ECO:0000256" key="2">
    <source>
        <dbReference type="ARBA" id="ARBA00023082"/>
    </source>
</evidence>
<evidence type="ECO:0000313" key="8">
    <source>
        <dbReference type="EMBL" id="MBU9711214.1"/>
    </source>
</evidence>
<evidence type="ECO:0000256" key="1">
    <source>
        <dbReference type="ARBA" id="ARBA00023015"/>
    </source>
</evidence>
<dbReference type="CDD" id="cd06171">
    <property type="entry name" value="Sigma70_r4"/>
    <property type="match status" value="1"/>
</dbReference>
<reference evidence="8 9" key="1">
    <citation type="submission" date="2021-06" db="EMBL/GenBank/DDBJ databases">
        <title>Bacillus sp. RD4P76, an endophyte from a halophyte.</title>
        <authorList>
            <person name="Sun J.-Q."/>
        </authorList>
    </citation>
    <scope>NUCLEOTIDE SEQUENCE [LARGE SCALE GENOMIC DNA]</scope>
    <source>
        <strain evidence="8 9">CGMCC 1.15917</strain>
    </source>
</reference>
<dbReference type="EMBL" id="JAHQCS010000063">
    <property type="protein sequence ID" value="MBU9711214.1"/>
    <property type="molecule type" value="Genomic_DNA"/>
</dbReference>
<sequence length="174" mass="20495">MEDIDSLCEIYYRDVYQYCLYFTNNKSDAEDLTQETFMKVMKALPTFNHQSKVKTWIISIAKNTAIDHYRRKKIVKFIPDLFLSKEITKEGLPESELYMKEDWQEVVDALTSLKPAYRNVIILRGIQEVSIKETAEILNWKESKVRVDYHRAIQQLQSILSPTERGIYSDAKSK</sequence>
<evidence type="ECO:0000256" key="4">
    <source>
        <dbReference type="ARBA" id="ARBA00023163"/>
    </source>
</evidence>
<keyword evidence="9" id="KW-1185">Reference proteome</keyword>
<evidence type="ECO:0000256" key="5">
    <source>
        <dbReference type="RuleBase" id="RU000716"/>
    </source>
</evidence>
<keyword evidence="2 5" id="KW-0731">Sigma factor</keyword>
<keyword evidence="4 5" id="KW-0804">Transcription</keyword>